<proteinExistence type="predicted"/>
<gene>
    <name evidence="2" type="ORF">J4G43_049290</name>
    <name evidence="1" type="ORF">J4G43_50960</name>
</gene>
<dbReference type="RefSeq" id="WP_208089165.1">
    <property type="nucleotide sequence ID" value="NZ_CP086136.1"/>
</dbReference>
<evidence type="ECO:0000313" key="1">
    <source>
        <dbReference type="EMBL" id="MBO1868822.1"/>
    </source>
</evidence>
<protein>
    <submittedName>
        <fullName evidence="1">Replication-relaxation family protein</fullName>
    </submittedName>
</protein>
<dbReference type="Pfam" id="PF13814">
    <property type="entry name" value="Replic_Relax"/>
    <property type="match status" value="1"/>
</dbReference>
<reference evidence="2 3" key="2">
    <citation type="journal article" date="2022" name="Int. J. Syst. Evol. Microbiol.">
        <title>Strains of Bradyrhizobium barranii sp. nov. associated with legumes native to Canada are symbionts of soybeans and belong to different subspecies (subsp. barranii subsp. nov. and subsp. apii subsp. nov.) and symbiovars (sv. glycinearum and sv. septentrionale).</title>
        <authorList>
            <person name="Bromfield E.S.P."/>
            <person name="Cloutier S."/>
            <person name="Wasai-Hara S."/>
            <person name="Minamisawa K."/>
        </authorList>
    </citation>
    <scope>NUCLEOTIDE SEQUENCE [LARGE SCALE GENOMIC DNA]</scope>
    <source>
        <strain evidence="2 3">144S4</strain>
    </source>
</reference>
<organism evidence="1">
    <name type="scientific">Bradyrhizobium barranii subsp. barranii</name>
    <dbReference type="NCBI Taxonomy" id="2823807"/>
    <lineage>
        <taxon>Bacteria</taxon>
        <taxon>Pseudomonadati</taxon>
        <taxon>Pseudomonadota</taxon>
        <taxon>Alphaproteobacteria</taxon>
        <taxon>Hyphomicrobiales</taxon>
        <taxon>Nitrobacteraceae</taxon>
        <taxon>Bradyrhizobium</taxon>
        <taxon>Bradyrhizobium barranii</taxon>
    </lineage>
</organism>
<dbReference type="Proteomes" id="UP000664702">
    <property type="component" value="Chromosome"/>
</dbReference>
<evidence type="ECO:0000313" key="2">
    <source>
        <dbReference type="EMBL" id="UEM12325.1"/>
    </source>
</evidence>
<evidence type="ECO:0000313" key="3">
    <source>
        <dbReference type="Proteomes" id="UP000664702"/>
    </source>
</evidence>
<dbReference type="KEGG" id="bban:J4G43_049290"/>
<name>A0A939S404_9BRAD</name>
<sequence>MDETLTPASKRRPRFRRSSEPVLFRITDGDALILQQLARYRFLRSTHIAALVGRSLDRANDRLCRLYHAGYVDRPRAQLDYYPTSGSTPMVYALGDLGIQFLAERGMEFANLEWSRKNREAGRPFIQHQLEVVDFHVALEQSTRRRNDVRLLHPEEIITSSPESTRKKRNPFALRGSISRDGSSLDIGVIPDLVFGLMFPDGSRRCFMVEIDRGIMPITRADVTQSGFERKMRAYLAAYAEGRHMQQFGWKTFRVLVVTTDQQRLQSMLGALQRLKAEDPGPTLFFFALRDELRVEGPIEQVWRDGLEKNTRLTPGPRA</sequence>
<dbReference type="InterPro" id="IPR025855">
    <property type="entry name" value="Replic_Relax"/>
</dbReference>
<dbReference type="AlphaFoldDB" id="A0A939S404"/>
<reference evidence="1" key="1">
    <citation type="submission" date="2021-03" db="EMBL/GenBank/DDBJ databases">
        <title>Whole Genome Sequence of Bradyrhizobium sp. Strain 144S4.</title>
        <authorList>
            <person name="Bromfield E.S.P."/>
            <person name="Cloutier S."/>
        </authorList>
    </citation>
    <scope>NUCLEOTIDE SEQUENCE [LARGE SCALE GENOMIC DNA]</scope>
    <source>
        <strain evidence="1">144S4</strain>
    </source>
</reference>
<dbReference type="EMBL" id="CP086136">
    <property type="protein sequence ID" value="UEM12325.1"/>
    <property type="molecule type" value="Genomic_DNA"/>
</dbReference>
<accession>A0A939S404</accession>
<dbReference type="EMBL" id="JAGEMI010000001">
    <property type="protein sequence ID" value="MBO1868822.1"/>
    <property type="molecule type" value="Genomic_DNA"/>
</dbReference>